<protein>
    <submittedName>
        <fullName evidence="2">Uncharacterized protein</fullName>
    </submittedName>
</protein>
<comment type="caution">
    <text evidence="2">The sequence shown here is derived from an EMBL/GenBank/DDBJ whole genome shotgun (WGS) entry which is preliminary data.</text>
</comment>
<dbReference type="Proteomes" id="UP000314294">
    <property type="component" value="Unassembled WGS sequence"/>
</dbReference>
<feature type="compositionally biased region" description="Basic and acidic residues" evidence="1">
    <location>
        <begin position="1"/>
        <end position="12"/>
    </location>
</feature>
<name>A0A4Z2EMK0_9TELE</name>
<organism evidence="2 3">
    <name type="scientific">Liparis tanakae</name>
    <name type="common">Tanaka's snailfish</name>
    <dbReference type="NCBI Taxonomy" id="230148"/>
    <lineage>
        <taxon>Eukaryota</taxon>
        <taxon>Metazoa</taxon>
        <taxon>Chordata</taxon>
        <taxon>Craniata</taxon>
        <taxon>Vertebrata</taxon>
        <taxon>Euteleostomi</taxon>
        <taxon>Actinopterygii</taxon>
        <taxon>Neopterygii</taxon>
        <taxon>Teleostei</taxon>
        <taxon>Neoteleostei</taxon>
        <taxon>Acanthomorphata</taxon>
        <taxon>Eupercaria</taxon>
        <taxon>Perciformes</taxon>
        <taxon>Cottioidei</taxon>
        <taxon>Cottales</taxon>
        <taxon>Liparidae</taxon>
        <taxon>Liparis</taxon>
    </lineage>
</organism>
<gene>
    <name evidence="2" type="ORF">EYF80_060060</name>
</gene>
<evidence type="ECO:0000313" key="2">
    <source>
        <dbReference type="EMBL" id="TNN29791.1"/>
    </source>
</evidence>
<evidence type="ECO:0000256" key="1">
    <source>
        <dbReference type="SAM" id="MobiDB-lite"/>
    </source>
</evidence>
<sequence length="87" mass="9789">MPPDPSRLRGEKTPVYAISQSSDESVTRDVSTAGIDFHSRKKKNPDNGGQWWPSVKVVEQMSRRSERGRRVDEGTAWTQGENAFIKA</sequence>
<accession>A0A4Z2EMK0</accession>
<dbReference type="AlphaFoldDB" id="A0A4Z2EMK0"/>
<proteinExistence type="predicted"/>
<reference evidence="2 3" key="1">
    <citation type="submission" date="2019-03" db="EMBL/GenBank/DDBJ databases">
        <title>First draft genome of Liparis tanakae, snailfish: a comprehensive survey of snailfish specific genes.</title>
        <authorList>
            <person name="Kim W."/>
            <person name="Song I."/>
            <person name="Jeong J.-H."/>
            <person name="Kim D."/>
            <person name="Kim S."/>
            <person name="Ryu S."/>
            <person name="Song J.Y."/>
            <person name="Lee S.K."/>
        </authorList>
    </citation>
    <scope>NUCLEOTIDE SEQUENCE [LARGE SCALE GENOMIC DNA]</scope>
    <source>
        <tissue evidence="2">Muscle</tissue>
    </source>
</reference>
<feature type="compositionally biased region" description="Basic and acidic residues" evidence="1">
    <location>
        <begin position="61"/>
        <end position="73"/>
    </location>
</feature>
<feature type="region of interest" description="Disordered" evidence="1">
    <location>
        <begin position="1"/>
        <end position="87"/>
    </location>
</feature>
<dbReference type="EMBL" id="SRLO01005201">
    <property type="protein sequence ID" value="TNN29791.1"/>
    <property type="molecule type" value="Genomic_DNA"/>
</dbReference>
<keyword evidence="3" id="KW-1185">Reference proteome</keyword>
<feature type="compositionally biased region" description="Polar residues" evidence="1">
    <location>
        <begin position="18"/>
        <end position="30"/>
    </location>
</feature>
<evidence type="ECO:0000313" key="3">
    <source>
        <dbReference type="Proteomes" id="UP000314294"/>
    </source>
</evidence>